<feature type="compositionally biased region" description="Polar residues" evidence="1">
    <location>
        <begin position="7"/>
        <end position="32"/>
    </location>
</feature>
<accession>A0A9Q1K9Y2</accession>
<dbReference type="EMBL" id="JAKOGI010000230">
    <property type="protein sequence ID" value="KAJ8439089.1"/>
    <property type="molecule type" value="Genomic_DNA"/>
</dbReference>
<organism evidence="2 3">
    <name type="scientific">Carnegiea gigantea</name>
    <dbReference type="NCBI Taxonomy" id="171969"/>
    <lineage>
        <taxon>Eukaryota</taxon>
        <taxon>Viridiplantae</taxon>
        <taxon>Streptophyta</taxon>
        <taxon>Embryophyta</taxon>
        <taxon>Tracheophyta</taxon>
        <taxon>Spermatophyta</taxon>
        <taxon>Magnoliopsida</taxon>
        <taxon>eudicotyledons</taxon>
        <taxon>Gunneridae</taxon>
        <taxon>Pentapetalae</taxon>
        <taxon>Caryophyllales</taxon>
        <taxon>Cactineae</taxon>
        <taxon>Cactaceae</taxon>
        <taxon>Cactoideae</taxon>
        <taxon>Echinocereeae</taxon>
        <taxon>Carnegiea</taxon>
    </lineage>
</organism>
<name>A0A9Q1K9Y2_9CARY</name>
<dbReference type="Proteomes" id="UP001153076">
    <property type="component" value="Unassembled WGS sequence"/>
</dbReference>
<sequence length="164" mass="18336">MEHDLGPQNSQGRPSTSTKTQNSQGRPSTSTKIQGLIQALKATVLLIILQAPNSDSTHRVLTVHGSADEVIPVEDAYKFSKIIPNHNFHIIEGANHSYTEHQAQLVPVVKDYFFSDKWNPSAETRSFRVKVYATQVANRKVVSKDNIEAYKSYNPCGIYLKPKN</sequence>
<dbReference type="InterPro" id="IPR029058">
    <property type="entry name" value="AB_hydrolase_fold"/>
</dbReference>
<dbReference type="AlphaFoldDB" id="A0A9Q1K9Y2"/>
<evidence type="ECO:0000313" key="3">
    <source>
        <dbReference type="Proteomes" id="UP001153076"/>
    </source>
</evidence>
<evidence type="ECO:0000256" key="1">
    <source>
        <dbReference type="SAM" id="MobiDB-lite"/>
    </source>
</evidence>
<comment type="caution">
    <text evidence="2">The sequence shown here is derived from an EMBL/GenBank/DDBJ whole genome shotgun (WGS) entry which is preliminary data.</text>
</comment>
<evidence type="ECO:0000313" key="2">
    <source>
        <dbReference type="EMBL" id="KAJ8439089.1"/>
    </source>
</evidence>
<reference evidence="2" key="1">
    <citation type="submission" date="2022-04" db="EMBL/GenBank/DDBJ databases">
        <title>Carnegiea gigantea Genome sequencing and assembly v2.</title>
        <authorList>
            <person name="Copetti D."/>
            <person name="Sanderson M.J."/>
            <person name="Burquez A."/>
            <person name="Wojciechowski M.F."/>
        </authorList>
    </citation>
    <scope>NUCLEOTIDE SEQUENCE</scope>
    <source>
        <strain evidence="2">SGP5-SGP5p</strain>
        <tissue evidence="2">Aerial part</tissue>
    </source>
</reference>
<keyword evidence="3" id="KW-1185">Reference proteome</keyword>
<dbReference type="Gene3D" id="3.40.50.1820">
    <property type="entry name" value="alpha/beta hydrolase"/>
    <property type="match status" value="1"/>
</dbReference>
<proteinExistence type="predicted"/>
<gene>
    <name evidence="2" type="ORF">Cgig2_009232</name>
</gene>
<dbReference type="SUPFAM" id="SSF53474">
    <property type="entry name" value="alpha/beta-Hydrolases"/>
    <property type="match status" value="1"/>
</dbReference>
<protein>
    <submittedName>
        <fullName evidence="2">Uncharacterized protein</fullName>
    </submittedName>
</protein>
<dbReference type="OrthoDB" id="9988524at2759"/>
<feature type="region of interest" description="Disordered" evidence="1">
    <location>
        <begin position="1"/>
        <end position="32"/>
    </location>
</feature>